<name>A0A9D4LSK0_DREPO</name>
<feature type="compositionally biased region" description="Polar residues" evidence="1">
    <location>
        <begin position="48"/>
        <end position="69"/>
    </location>
</feature>
<protein>
    <submittedName>
        <fullName evidence="2">Uncharacterized protein</fullName>
    </submittedName>
</protein>
<dbReference type="Proteomes" id="UP000828390">
    <property type="component" value="Unassembled WGS sequence"/>
</dbReference>
<organism evidence="2 3">
    <name type="scientific">Dreissena polymorpha</name>
    <name type="common">Zebra mussel</name>
    <name type="synonym">Mytilus polymorpha</name>
    <dbReference type="NCBI Taxonomy" id="45954"/>
    <lineage>
        <taxon>Eukaryota</taxon>
        <taxon>Metazoa</taxon>
        <taxon>Spiralia</taxon>
        <taxon>Lophotrochozoa</taxon>
        <taxon>Mollusca</taxon>
        <taxon>Bivalvia</taxon>
        <taxon>Autobranchia</taxon>
        <taxon>Heteroconchia</taxon>
        <taxon>Euheterodonta</taxon>
        <taxon>Imparidentia</taxon>
        <taxon>Neoheterodontei</taxon>
        <taxon>Myida</taxon>
        <taxon>Dreissenoidea</taxon>
        <taxon>Dreissenidae</taxon>
        <taxon>Dreissena</taxon>
    </lineage>
</organism>
<sequence>MKSRKRDRSPSQDCDDCLPISKRINRLNIQACGRNSAEDQDRCVTPEVQPSGSGFNSTQTSPWQHTESQNCSTQTVNNNMNYLPCGSSQCDNTHQETALQSVQTGSVQAYAIHHGIPSEDFRGYKPELTEIENPYYYHINSVLYMAHIEKASRDGLDLKK</sequence>
<evidence type="ECO:0000313" key="3">
    <source>
        <dbReference type="Proteomes" id="UP000828390"/>
    </source>
</evidence>
<keyword evidence="3" id="KW-1185">Reference proteome</keyword>
<reference evidence="2" key="1">
    <citation type="journal article" date="2019" name="bioRxiv">
        <title>The Genome of the Zebra Mussel, Dreissena polymorpha: A Resource for Invasive Species Research.</title>
        <authorList>
            <person name="McCartney M.A."/>
            <person name="Auch B."/>
            <person name="Kono T."/>
            <person name="Mallez S."/>
            <person name="Zhang Y."/>
            <person name="Obille A."/>
            <person name="Becker A."/>
            <person name="Abrahante J.E."/>
            <person name="Garbe J."/>
            <person name="Badalamenti J.P."/>
            <person name="Herman A."/>
            <person name="Mangelson H."/>
            <person name="Liachko I."/>
            <person name="Sullivan S."/>
            <person name="Sone E.D."/>
            <person name="Koren S."/>
            <person name="Silverstein K.A.T."/>
            <person name="Beckman K.B."/>
            <person name="Gohl D.M."/>
        </authorList>
    </citation>
    <scope>NUCLEOTIDE SEQUENCE</scope>
    <source>
        <strain evidence="2">Duluth1</strain>
        <tissue evidence="2">Whole animal</tissue>
    </source>
</reference>
<dbReference type="AlphaFoldDB" id="A0A9D4LSK0"/>
<feature type="region of interest" description="Disordered" evidence="1">
    <location>
        <begin position="38"/>
        <end position="69"/>
    </location>
</feature>
<gene>
    <name evidence="2" type="ORF">DPMN_026004</name>
</gene>
<comment type="caution">
    <text evidence="2">The sequence shown here is derived from an EMBL/GenBank/DDBJ whole genome shotgun (WGS) entry which is preliminary data.</text>
</comment>
<evidence type="ECO:0000256" key="1">
    <source>
        <dbReference type="SAM" id="MobiDB-lite"/>
    </source>
</evidence>
<reference evidence="2" key="2">
    <citation type="submission" date="2020-11" db="EMBL/GenBank/DDBJ databases">
        <authorList>
            <person name="McCartney M.A."/>
            <person name="Auch B."/>
            <person name="Kono T."/>
            <person name="Mallez S."/>
            <person name="Becker A."/>
            <person name="Gohl D.M."/>
            <person name="Silverstein K.A.T."/>
            <person name="Koren S."/>
            <person name="Bechman K.B."/>
            <person name="Herman A."/>
            <person name="Abrahante J.E."/>
            <person name="Garbe J."/>
        </authorList>
    </citation>
    <scope>NUCLEOTIDE SEQUENCE</scope>
    <source>
        <strain evidence="2">Duluth1</strain>
        <tissue evidence="2">Whole animal</tissue>
    </source>
</reference>
<proteinExistence type="predicted"/>
<dbReference type="EMBL" id="JAIWYP010000002">
    <property type="protein sequence ID" value="KAH3863028.1"/>
    <property type="molecule type" value="Genomic_DNA"/>
</dbReference>
<evidence type="ECO:0000313" key="2">
    <source>
        <dbReference type="EMBL" id="KAH3863028.1"/>
    </source>
</evidence>
<dbReference type="OrthoDB" id="6365503at2759"/>
<accession>A0A9D4LSK0</accession>